<keyword evidence="2" id="KW-1185">Reference proteome</keyword>
<organism evidence="1 2">
    <name type="scientific">Phycicoccus avicenniae</name>
    <dbReference type="NCBI Taxonomy" id="2828860"/>
    <lineage>
        <taxon>Bacteria</taxon>
        <taxon>Bacillati</taxon>
        <taxon>Actinomycetota</taxon>
        <taxon>Actinomycetes</taxon>
        <taxon>Micrococcales</taxon>
        <taxon>Intrasporangiaceae</taxon>
        <taxon>Phycicoccus</taxon>
    </lineage>
</organism>
<comment type="caution">
    <text evidence="1">The sequence shown here is derived from an EMBL/GenBank/DDBJ whole genome shotgun (WGS) entry which is preliminary data.</text>
</comment>
<accession>A0A941DEC7</accession>
<protein>
    <submittedName>
        <fullName evidence="1">Uncharacterized protein</fullName>
    </submittedName>
</protein>
<dbReference type="Proteomes" id="UP000677016">
    <property type="component" value="Unassembled WGS sequence"/>
</dbReference>
<evidence type="ECO:0000313" key="2">
    <source>
        <dbReference type="Proteomes" id="UP000677016"/>
    </source>
</evidence>
<dbReference type="RefSeq" id="WP_211604281.1">
    <property type="nucleotide sequence ID" value="NZ_JAGSNF010000023.1"/>
</dbReference>
<reference evidence="1" key="1">
    <citation type="submission" date="2021-04" db="EMBL/GenBank/DDBJ databases">
        <title>Phycicoccus avicenniae sp. nov., a novel endophytic actinomycetes isolated from branch of Avicennia mariana.</title>
        <authorList>
            <person name="Tuo L."/>
        </authorList>
    </citation>
    <scope>NUCLEOTIDE SEQUENCE</scope>
    <source>
        <strain evidence="1">BSK3Z-2</strain>
    </source>
</reference>
<name>A0A941DEC7_9MICO</name>
<evidence type="ECO:0000313" key="1">
    <source>
        <dbReference type="EMBL" id="MBR7744762.1"/>
    </source>
</evidence>
<proteinExistence type="predicted"/>
<gene>
    <name evidence="1" type="ORF">KC207_15805</name>
</gene>
<dbReference type="AlphaFoldDB" id="A0A941DEC7"/>
<sequence>MTTDVDALVRLFAERLRSQGVPVEAAATGSRTLHIEHGGERLVILLPERELSRLLADGDELARDLWPGTSALEAAARMLTVHLEESLEPSTRGSTERTWTYRAGFFEKV</sequence>
<dbReference type="EMBL" id="JAGSNF010000023">
    <property type="protein sequence ID" value="MBR7744762.1"/>
    <property type="molecule type" value="Genomic_DNA"/>
</dbReference>